<feature type="region of interest" description="Disordered" evidence="1">
    <location>
        <begin position="76"/>
        <end position="143"/>
    </location>
</feature>
<sequence length="293" mass="28748">MSRSSVDDEVDAAVGGPERVRLDDGDPGDAVGHRLVGVAGDDDVDGAGREGAGDGHDLVVGLAAGEVVGVGEAGAAAAGVGGDDDDRGPARAQSRGLAGDRGRQRGDLEVADVGGDGGVRRALGGDANDADLDPGALDQGRGHAEAGRLAALAAQVGGQEGVGRLADARLQGPARVGLARAERGGRGGPGTDGAEVELVVADRDRVVAERGVGVDDAGALDEVRLEGALEHVAGVDEDHAAAVRGPLASQRAEVGRQQREGAQVAVQVAGADDGEGDAVLGRRLVGARAAGAG</sequence>
<accession>A0A9X3IZT3</accession>
<dbReference type="AlphaFoldDB" id="A0A9X3IZT3"/>
<gene>
    <name evidence="2" type="ORF">OV079_25955</name>
</gene>
<reference evidence="2" key="1">
    <citation type="submission" date="2022-11" db="EMBL/GenBank/DDBJ databases">
        <title>Minimal conservation of predation-associated metabolite biosynthetic gene clusters underscores biosynthetic potential of Myxococcota including descriptions for ten novel species: Archangium lansinium sp. nov., Myxococcus landrumus sp. nov., Nannocystis bai.</title>
        <authorList>
            <person name="Ahearne A."/>
            <person name="Stevens C."/>
            <person name="Phillips K."/>
        </authorList>
    </citation>
    <scope>NUCLEOTIDE SEQUENCE</scope>
    <source>
        <strain evidence="2">Na p29</strain>
    </source>
</reference>
<dbReference type="EMBL" id="JAPNKE010000002">
    <property type="protein sequence ID" value="MCY1008939.1"/>
    <property type="molecule type" value="Genomic_DNA"/>
</dbReference>
<name>A0A9X3IZT3_9BACT</name>
<evidence type="ECO:0000256" key="1">
    <source>
        <dbReference type="SAM" id="MobiDB-lite"/>
    </source>
</evidence>
<dbReference type="Proteomes" id="UP001150924">
    <property type="component" value="Unassembled WGS sequence"/>
</dbReference>
<organism evidence="2 3">
    <name type="scientific">Nannocystis pusilla</name>
    <dbReference type="NCBI Taxonomy" id="889268"/>
    <lineage>
        <taxon>Bacteria</taxon>
        <taxon>Pseudomonadati</taxon>
        <taxon>Myxococcota</taxon>
        <taxon>Polyangia</taxon>
        <taxon>Nannocystales</taxon>
        <taxon>Nannocystaceae</taxon>
        <taxon>Nannocystis</taxon>
    </lineage>
</organism>
<protein>
    <submittedName>
        <fullName evidence="2">Uncharacterized protein</fullName>
    </submittedName>
</protein>
<keyword evidence="3" id="KW-1185">Reference proteome</keyword>
<feature type="compositionally biased region" description="Basic and acidic residues" evidence="1">
    <location>
        <begin position="98"/>
        <end position="108"/>
    </location>
</feature>
<feature type="compositionally biased region" description="Basic and acidic residues" evidence="1">
    <location>
        <begin position="46"/>
        <end position="56"/>
    </location>
</feature>
<proteinExistence type="predicted"/>
<comment type="caution">
    <text evidence="2">The sequence shown here is derived from an EMBL/GenBank/DDBJ whole genome shotgun (WGS) entry which is preliminary data.</text>
</comment>
<evidence type="ECO:0000313" key="2">
    <source>
        <dbReference type="EMBL" id="MCY1008939.1"/>
    </source>
</evidence>
<evidence type="ECO:0000313" key="3">
    <source>
        <dbReference type="Proteomes" id="UP001150924"/>
    </source>
</evidence>
<feature type="region of interest" description="Disordered" evidence="1">
    <location>
        <begin position="1"/>
        <end position="56"/>
    </location>
</feature>
<feature type="compositionally biased region" description="Low complexity" evidence="1">
    <location>
        <begin position="120"/>
        <end position="138"/>
    </location>
</feature>